<dbReference type="PRINTS" id="PR00455">
    <property type="entry name" value="HTHTETR"/>
</dbReference>
<dbReference type="EMBL" id="JADLQN010000001">
    <property type="protein sequence ID" value="MBF6353209.1"/>
    <property type="molecule type" value="Genomic_DNA"/>
</dbReference>
<keyword evidence="2 4" id="KW-0238">DNA-binding</keyword>
<keyword evidence="7" id="KW-1185">Reference proteome</keyword>
<dbReference type="PANTHER" id="PTHR30055">
    <property type="entry name" value="HTH-TYPE TRANSCRIPTIONAL REGULATOR RUTR"/>
    <property type="match status" value="1"/>
</dbReference>
<feature type="domain" description="HTH tetR-type" evidence="5">
    <location>
        <begin position="13"/>
        <end position="73"/>
    </location>
</feature>
<dbReference type="Pfam" id="PF13305">
    <property type="entry name" value="TetR_C_33"/>
    <property type="match status" value="1"/>
</dbReference>
<dbReference type="SUPFAM" id="SSF48498">
    <property type="entry name" value="Tetracyclin repressor-like, C-terminal domain"/>
    <property type="match status" value="1"/>
</dbReference>
<protein>
    <submittedName>
        <fullName evidence="6">TetR/AcrR family transcriptional regulator</fullName>
    </submittedName>
</protein>
<name>A0ABS0D3Z0_9NOCA</name>
<evidence type="ECO:0000259" key="5">
    <source>
        <dbReference type="PROSITE" id="PS50977"/>
    </source>
</evidence>
<evidence type="ECO:0000313" key="7">
    <source>
        <dbReference type="Proteomes" id="UP000707731"/>
    </source>
</evidence>
<dbReference type="SUPFAM" id="SSF46689">
    <property type="entry name" value="Homeodomain-like"/>
    <property type="match status" value="1"/>
</dbReference>
<accession>A0ABS0D3Z0</accession>
<dbReference type="PROSITE" id="PS50977">
    <property type="entry name" value="HTH_TETR_2"/>
    <property type="match status" value="1"/>
</dbReference>
<gene>
    <name evidence="6" type="ORF">IU449_01360</name>
</gene>
<evidence type="ECO:0000256" key="4">
    <source>
        <dbReference type="PROSITE-ProRule" id="PRU00335"/>
    </source>
</evidence>
<dbReference type="Pfam" id="PF00440">
    <property type="entry name" value="TetR_N"/>
    <property type="match status" value="1"/>
</dbReference>
<dbReference type="InterPro" id="IPR009057">
    <property type="entry name" value="Homeodomain-like_sf"/>
</dbReference>
<dbReference type="InterPro" id="IPR036271">
    <property type="entry name" value="Tet_transcr_reg_TetR-rel_C_sf"/>
</dbReference>
<dbReference type="Proteomes" id="UP000707731">
    <property type="component" value="Unassembled WGS sequence"/>
</dbReference>
<reference evidence="6 7" key="1">
    <citation type="submission" date="2020-10" db="EMBL/GenBank/DDBJ databases">
        <title>Identification of Nocardia species via Next-generation sequencing and recognition of intraspecies genetic diversity.</title>
        <authorList>
            <person name="Li P."/>
            <person name="Li P."/>
            <person name="Lu B."/>
        </authorList>
    </citation>
    <scope>NUCLEOTIDE SEQUENCE [LARGE SCALE GENOMIC DNA]</scope>
    <source>
        <strain evidence="6 7">BJ06-0143</strain>
    </source>
</reference>
<dbReference type="InterPro" id="IPR050109">
    <property type="entry name" value="HTH-type_TetR-like_transc_reg"/>
</dbReference>
<dbReference type="PANTHER" id="PTHR30055:SF243">
    <property type="entry name" value="HTH-TYPE TRANSCRIPTIONAL REGULATOR RV1816"/>
    <property type="match status" value="1"/>
</dbReference>
<keyword evidence="1" id="KW-0805">Transcription regulation</keyword>
<feature type="DNA-binding region" description="H-T-H motif" evidence="4">
    <location>
        <begin position="36"/>
        <end position="55"/>
    </location>
</feature>
<dbReference type="Gene3D" id="1.10.357.10">
    <property type="entry name" value="Tetracycline Repressor, domain 2"/>
    <property type="match status" value="1"/>
</dbReference>
<evidence type="ECO:0000256" key="3">
    <source>
        <dbReference type="ARBA" id="ARBA00023163"/>
    </source>
</evidence>
<dbReference type="InterPro" id="IPR025996">
    <property type="entry name" value="MT1864/Rv1816-like_C"/>
</dbReference>
<organism evidence="6 7">
    <name type="scientific">Nocardia higoensis</name>
    <dbReference type="NCBI Taxonomy" id="228599"/>
    <lineage>
        <taxon>Bacteria</taxon>
        <taxon>Bacillati</taxon>
        <taxon>Actinomycetota</taxon>
        <taxon>Actinomycetes</taxon>
        <taxon>Mycobacteriales</taxon>
        <taxon>Nocardiaceae</taxon>
        <taxon>Nocardia</taxon>
    </lineage>
</organism>
<evidence type="ECO:0000313" key="6">
    <source>
        <dbReference type="EMBL" id="MBF6353209.1"/>
    </source>
</evidence>
<keyword evidence="3" id="KW-0804">Transcription</keyword>
<dbReference type="RefSeq" id="WP_195000150.1">
    <property type="nucleotide sequence ID" value="NZ_JADLQN010000001.1"/>
</dbReference>
<evidence type="ECO:0000256" key="1">
    <source>
        <dbReference type="ARBA" id="ARBA00023015"/>
    </source>
</evidence>
<dbReference type="InterPro" id="IPR001647">
    <property type="entry name" value="HTH_TetR"/>
</dbReference>
<proteinExistence type="predicted"/>
<sequence>MTAIRTARQRARDELTSEIKQEARKQLAEGGSAQLSLRAVARALGMASSAIYRYFPSRDELLTALIVDAYNALGDAAEQADQPGAPARHRWLLVCAAARSWALAHPHEYALIYGSPVPGYQAPAETVDSGSRVVRRCGEILRAGQPLRPALPSPLEPALMTQMRAVLSREDLDLAPEDFVRLLIAWSQLFGLISFELFGQFTGTADPAEALFGHAAAQMADYLGLR</sequence>
<comment type="caution">
    <text evidence="6">The sequence shown here is derived from an EMBL/GenBank/DDBJ whole genome shotgun (WGS) entry which is preliminary data.</text>
</comment>
<evidence type="ECO:0000256" key="2">
    <source>
        <dbReference type="ARBA" id="ARBA00023125"/>
    </source>
</evidence>